<feature type="region of interest" description="Disordered" evidence="1">
    <location>
        <begin position="85"/>
        <end position="113"/>
    </location>
</feature>
<dbReference type="VEuPathDB" id="VectorBase:GAUT040457"/>
<organism evidence="2 3">
    <name type="scientific">Glossina austeni</name>
    <name type="common">Savannah tsetse fly</name>
    <dbReference type="NCBI Taxonomy" id="7395"/>
    <lineage>
        <taxon>Eukaryota</taxon>
        <taxon>Metazoa</taxon>
        <taxon>Ecdysozoa</taxon>
        <taxon>Arthropoda</taxon>
        <taxon>Hexapoda</taxon>
        <taxon>Insecta</taxon>
        <taxon>Pterygota</taxon>
        <taxon>Neoptera</taxon>
        <taxon>Endopterygota</taxon>
        <taxon>Diptera</taxon>
        <taxon>Brachycera</taxon>
        <taxon>Muscomorpha</taxon>
        <taxon>Hippoboscoidea</taxon>
        <taxon>Glossinidae</taxon>
        <taxon>Glossina</taxon>
    </lineage>
</organism>
<sequence>MRLERDEWLFLKNVIHITLGPNPTASSSVSQPGSIFPSPPRSALNAGVETCTVGSLTRSIVGCPAEEEQATAWPGCGMVSGIGAGSASVSKSSGNVYDVSAPPSKLFDKAPVA</sequence>
<dbReference type="EnsemblMetazoa" id="GAUT040457-RA">
    <property type="protein sequence ID" value="GAUT040457-PA"/>
    <property type="gene ID" value="GAUT040457"/>
</dbReference>
<evidence type="ECO:0000256" key="1">
    <source>
        <dbReference type="SAM" id="MobiDB-lite"/>
    </source>
</evidence>
<dbReference type="Proteomes" id="UP000078200">
    <property type="component" value="Unassembled WGS sequence"/>
</dbReference>
<protein>
    <submittedName>
        <fullName evidence="2">Uncharacterized protein</fullName>
    </submittedName>
</protein>
<evidence type="ECO:0000313" key="2">
    <source>
        <dbReference type="EnsemblMetazoa" id="GAUT040457-PA"/>
    </source>
</evidence>
<feature type="compositionally biased region" description="Low complexity" evidence="1">
    <location>
        <begin position="85"/>
        <end position="94"/>
    </location>
</feature>
<name>A0A1A9VL79_GLOAU</name>
<proteinExistence type="predicted"/>
<dbReference type="AlphaFoldDB" id="A0A1A9VL79"/>
<reference evidence="2" key="1">
    <citation type="submission" date="2020-05" db="UniProtKB">
        <authorList>
            <consortium name="EnsemblMetazoa"/>
        </authorList>
    </citation>
    <scope>IDENTIFICATION</scope>
    <source>
        <strain evidence="2">TTRI</strain>
    </source>
</reference>
<accession>A0A1A9VL79</accession>
<evidence type="ECO:0000313" key="3">
    <source>
        <dbReference type="Proteomes" id="UP000078200"/>
    </source>
</evidence>
<feature type="compositionally biased region" description="Polar residues" evidence="1">
    <location>
        <begin position="22"/>
        <end position="33"/>
    </location>
</feature>
<keyword evidence="3" id="KW-1185">Reference proteome</keyword>
<feature type="region of interest" description="Disordered" evidence="1">
    <location>
        <begin position="22"/>
        <end position="41"/>
    </location>
</feature>